<evidence type="ECO:0000313" key="2">
    <source>
        <dbReference type="Proteomes" id="UP001596317"/>
    </source>
</evidence>
<evidence type="ECO:0000313" key="1">
    <source>
        <dbReference type="EMBL" id="MFC6662097.1"/>
    </source>
</evidence>
<comment type="caution">
    <text evidence="1">The sequence shown here is derived from an EMBL/GenBank/DDBJ whole genome shotgun (WGS) entry which is preliminary data.</text>
</comment>
<dbReference type="InterPro" id="IPR027417">
    <property type="entry name" value="P-loop_NTPase"/>
</dbReference>
<protein>
    <submittedName>
        <fullName evidence="1">AAA family ATPase</fullName>
    </submittedName>
</protein>
<dbReference type="SUPFAM" id="SSF52540">
    <property type="entry name" value="P-loop containing nucleoside triphosphate hydrolases"/>
    <property type="match status" value="1"/>
</dbReference>
<dbReference type="Gene3D" id="3.40.50.300">
    <property type="entry name" value="P-loop containing nucleotide triphosphate hydrolases"/>
    <property type="match status" value="1"/>
</dbReference>
<accession>A0ABW1ZP93</accession>
<proteinExistence type="predicted"/>
<reference evidence="2" key="1">
    <citation type="journal article" date="2019" name="Int. J. Syst. Evol. Microbiol.">
        <title>The Global Catalogue of Microorganisms (GCM) 10K type strain sequencing project: providing services to taxonomists for standard genome sequencing and annotation.</title>
        <authorList>
            <consortium name="The Broad Institute Genomics Platform"/>
            <consortium name="The Broad Institute Genome Sequencing Center for Infectious Disease"/>
            <person name="Wu L."/>
            <person name="Ma J."/>
        </authorList>
    </citation>
    <scope>NUCLEOTIDE SEQUENCE [LARGE SCALE GENOMIC DNA]</scope>
    <source>
        <strain evidence="2">CCUG 63830</strain>
    </source>
</reference>
<organism evidence="1 2">
    <name type="scientific">Deinococcus multiflagellatus</name>
    <dbReference type="NCBI Taxonomy" id="1656887"/>
    <lineage>
        <taxon>Bacteria</taxon>
        <taxon>Thermotogati</taxon>
        <taxon>Deinococcota</taxon>
        <taxon>Deinococci</taxon>
        <taxon>Deinococcales</taxon>
        <taxon>Deinococcaceae</taxon>
        <taxon>Deinococcus</taxon>
    </lineage>
</organism>
<dbReference type="EMBL" id="JBHSWB010000001">
    <property type="protein sequence ID" value="MFC6662097.1"/>
    <property type="molecule type" value="Genomic_DNA"/>
</dbReference>
<dbReference type="Proteomes" id="UP001596317">
    <property type="component" value="Unassembled WGS sequence"/>
</dbReference>
<dbReference type="PANTHER" id="PTHR37816:SF1">
    <property type="entry name" value="TOXIN"/>
    <property type="match status" value="1"/>
</dbReference>
<dbReference type="RefSeq" id="WP_224608637.1">
    <property type="nucleotide sequence ID" value="NZ_JAIQXV010000009.1"/>
</dbReference>
<keyword evidence="2" id="KW-1185">Reference proteome</keyword>
<dbReference type="Pfam" id="PF13238">
    <property type="entry name" value="AAA_18"/>
    <property type="match status" value="1"/>
</dbReference>
<name>A0ABW1ZP93_9DEIO</name>
<gene>
    <name evidence="1" type="ORF">ACFP90_18530</name>
</gene>
<dbReference type="InterPro" id="IPR052922">
    <property type="entry name" value="Cytidylate_Kinase-2"/>
</dbReference>
<sequence length="188" mass="20810">MQRIIVIGTSGSGKTTLARHLAARLGVPHGEQDAWNHLAGWQEAPLAQFRAQVAAFTAASAWVMDGNYSRARDIGWARADTIVWLDYPAHIVFGRVLRRTVRRVLTQEELWNGNRETLRGALSAEGPVRWAIRTHWRRRGETLALVAAHPHLQLIRLRTPAQAQGWLTAQRPLTGVQPATPSVAGGGR</sequence>
<dbReference type="PANTHER" id="PTHR37816">
    <property type="entry name" value="YALI0E33011P"/>
    <property type="match status" value="1"/>
</dbReference>